<dbReference type="KEGG" id="cmp:Cha6605_5589"/>
<dbReference type="eggNOG" id="COG0557">
    <property type="taxonomic scope" value="Bacteria"/>
</dbReference>
<dbReference type="GO" id="GO:0000175">
    <property type="term" value="F:3'-5'-RNA exonuclease activity"/>
    <property type="evidence" value="ECO:0007669"/>
    <property type="project" value="TreeGrafter"/>
</dbReference>
<evidence type="ECO:0000259" key="1">
    <source>
        <dbReference type="SMART" id="SM00955"/>
    </source>
</evidence>
<name>K9UQF6_CHAP6</name>
<keyword evidence="3" id="KW-1185">Reference proteome</keyword>
<dbReference type="GO" id="GO:0006402">
    <property type="term" value="P:mRNA catabolic process"/>
    <property type="evidence" value="ECO:0007669"/>
    <property type="project" value="TreeGrafter"/>
</dbReference>
<dbReference type="InterPro" id="IPR056404">
    <property type="entry name" value="HTH_RNase_II"/>
</dbReference>
<dbReference type="InterPro" id="IPR001900">
    <property type="entry name" value="RNase_II/R"/>
</dbReference>
<accession>K9UQF6</accession>
<dbReference type="InterPro" id="IPR050180">
    <property type="entry name" value="RNR_Ribonuclease"/>
</dbReference>
<dbReference type="InterPro" id="IPR057324">
    <property type="entry name" value="WH_RNase_II"/>
</dbReference>
<dbReference type="Proteomes" id="UP000010366">
    <property type="component" value="Chromosome"/>
</dbReference>
<dbReference type="Pfam" id="PF25255">
    <property type="entry name" value="WHD_RNase_II"/>
    <property type="match status" value="1"/>
</dbReference>
<evidence type="ECO:0000313" key="3">
    <source>
        <dbReference type="Proteomes" id="UP000010366"/>
    </source>
</evidence>
<dbReference type="RefSeq" id="WP_015162546.1">
    <property type="nucleotide sequence ID" value="NC_019697.1"/>
</dbReference>
<dbReference type="STRING" id="1173020.Cha6605_5589"/>
<dbReference type="InterPro" id="IPR056403">
    <property type="entry name" value="RNase_II_barrel"/>
</dbReference>
<dbReference type="PANTHER" id="PTHR23355">
    <property type="entry name" value="RIBONUCLEASE"/>
    <property type="match status" value="1"/>
</dbReference>
<reference evidence="2 3" key="1">
    <citation type="submission" date="2012-05" db="EMBL/GenBank/DDBJ databases">
        <title>Finished chromosome of genome of Chamaesiphon sp. PCC 6605.</title>
        <authorList>
            <consortium name="US DOE Joint Genome Institute"/>
            <person name="Gugger M."/>
            <person name="Coursin T."/>
            <person name="Rippka R."/>
            <person name="Tandeau De Marsac N."/>
            <person name="Huntemann M."/>
            <person name="Wei C.-L."/>
            <person name="Han J."/>
            <person name="Detter J.C."/>
            <person name="Han C."/>
            <person name="Tapia R."/>
            <person name="Chen A."/>
            <person name="Kyrpides N."/>
            <person name="Mavromatis K."/>
            <person name="Markowitz V."/>
            <person name="Szeto E."/>
            <person name="Ivanova N."/>
            <person name="Pagani I."/>
            <person name="Pati A."/>
            <person name="Goodwin L."/>
            <person name="Nordberg H.P."/>
            <person name="Cantor M.N."/>
            <person name="Hua S.X."/>
            <person name="Woyke T."/>
            <person name="Kerfeld C.A."/>
        </authorList>
    </citation>
    <scope>NUCLEOTIDE SEQUENCE [LARGE SCALE GENOMIC DNA]</scope>
    <source>
        <strain evidence="3">ATCC 27169 / PCC 6605</strain>
    </source>
</reference>
<dbReference type="GO" id="GO:0003723">
    <property type="term" value="F:RNA binding"/>
    <property type="evidence" value="ECO:0007669"/>
    <property type="project" value="InterPro"/>
</dbReference>
<dbReference type="OrthoDB" id="9764149at2"/>
<proteinExistence type="predicted"/>
<dbReference type="SMART" id="SM00955">
    <property type="entry name" value="RNB"/>
    <property type="match status" value="1"/>
</dbReference>
<feature type="domain" description="RNB" evidence="1">
    <location>
        <begin position="266"/>
        <end position="556"/>
    </location>
</feature>
<dbReference type="SUPFAM" id="SSF50249">
    <property type="entry name" value="Nucleic acid-binding proteins"/>
    <property type="match status" value="1"/>
</dbReference>
<organism evidence="2 3">
    <name type="scientific">Chamaesiphon minutus (strain ATCC 27169 / PCC 6605)</name>
    <dbReference type="NCBI Taxonomy" id="1173020"/>
    <lineage>
        <taxon>Bacteria</taxon>
        <taxon>Bacillati</taxon>
        <taxon>Cyanobacteriota</taxon>
        <taxon>Cyanophyceae</taxon>
        <taxon>Gomontiellales</taxon>
        <taxon>Chamaesiphonaceae</taxon>
        <taxon>Chamaesiphon</taxon>
    </lineage>
</organism>
<sequence length="672" mass="76634">MEKGTLVEFWHNGERRLAIADRPEGKKHWIAIDARSQSHTLHPRDITYEVAGISCKQPAEINKFTTEVAPNVDPDSLEVAWEMLVEDSELVDPPALADLLYSDRTPVLCYAAHILLSEDKIYFKNKKEDKYEARSRTQVAELKHQASVKEQKEREQQGFIARIEQKLAGKAVEWQDTDKQRLEVLEKYVLNPDVPPQKLGEYLSALNVSQTQPAVFSLLVELGWWDIHENIHLRRSQTPVHFSHKMQTVAHELLTNPPVDLDATRRRDLTHLKVYTIDDESTQEIDDGLSVETLPDGRQKLWIHIADPTRLLSPDDEFDLEARKRSVTIYLPTGMIPMFPPELATGPMSLRQGQKCCALSFGVILDESGAASEYEITTSTIEPTYRLTYEDVEEMLQLRIPGENEIEAIAKAAKLRNQWRLSQGSININMPESTVKVSGDKVSIDLIEDNRARRLVAEMMILAGEVAAKYGQDNSLPLPYRGQPQPELPPEEELILIPVGPARSCAVRRCMPRSEMATTPSRHASLGLNTYSQVTSPIRRYTDLLSHFQIKAHLRGDELPFTVERLQEIMMGLGTSIYEATMVERQTNRYWTLEYLNRSGDREWDALFLRWLREDESLALILIEELGIELAMRFNRWVALGEQIQVQVALVDPRQDIIHLREISGQIVSSLA</sequence>
<dbReference type="HOGENOM" id="CLU_015903_1_0_3"/>
<dbReference type="Pfam" id="PF23163">
    <property type="entry name" value="CSD_RNase_II"/>
    <property type="match status" value="1"/>
</dbReference>
<dbReference type="Pfam" id="PF00773">
    <property type="entry name" value="RNB"/>
    <property type="match status" value="1"/>
</dbReference>
<dbReference type="GO" id="GO:0000932">
    <property type="term" value="C:P-body"/>
    <property type="evidence" value="ECO:0007669"/>
    <property type="project" value="TreeGrafter"/>
</dbReference>
<protein>
    <submittedName>
        <fullName evidence="2">Exoribonuclease R</fullName>
    </submittedName>
</protein>
<dbReference type="InterPro" id="IPR012340">
    <property type="entry name" value="NA-bd_OB-fold"/>
</dbReference>
<dbReference type="AlphaFoldDB" id="K9UQF6"/>
<dbReference type="PANTHER" id="PTHR23355:SF42">
    <property type="entry name" value="RIBONUCLEASE II, CHLOROPLASTIC_MITOCHONDRIAL"/>
    <property type="match status" value="1"/>
</dbReference>
<dbReference type="EMBL" id="CP003600">
    <property type="protein sequence ID" value="AFY96464.1"/>
    <property type="molecule type" value="Genomic_DNA"/>
</dbReference>
<gene>
    <name evidence="2" type="ORF">Cha6605_5589</name>
</gene>
<dbReference type="PATRIC" id="fig|1173020.3.peg.6424"/>
<evidence type="ECO:0000313" key="2">
    <source>
        <dbReference type="EMBL" id="AFY96464.1"/>
    </source>
</evidence>
<dbReference type="Pfam" id="PF23161">
    <property type="entry name" value="HTH_RNase_II"/>
    <property type="match status" value="1"/>
</dbReference>